<dbReference type="GO" id="GO:0048731">
    <property type="term" value="P:system development"/>
    <property type="evidence" value="ECO:0007669"/>
    <property type="project" value="InterPro"/>
</dbReference>
<dbReference type="Proteomes" id="UP000326396">
    <property type="component" value="Linkage Group LG8"/>
</dbReference>
<keyword evidence="1" id="KW-0812">Transmembrane</keyword>
<accession>A0A5N6LRM5</accession>
<protein>
    <submittedName>
        <fullName evidence="2">Uncharacterized protein</fullName>
    </submittedName>
</protein>
<keyword evidence="3" id="KW-1185">Reference proteome</keyword>
<dbReference type="InterPro" id="IPR033249">
    <property type="entry name" value="CLE_plant"/>
</dbReference>
<dbReference type="EMBL" id="SZYD01000018">
    <property type="protein sequence ID" value="KAD2804209.1"/>
    <property type="molecule type" value="Genomic_DNA"/>
</dbReference>
<evidence type="ECO:0000256" key="1">
    <source>
        <dbReference type="SAM" id="Phobius"/>
    </source>
</evidence>
<evidence type="ECO:0000313" key="2">
    <source>
        <dbReference type="EMBL" id="KAD2804209.1"/>
    </source>
</evidence>
<dbReference type="AlphaFoldDB" id="A0A5N6LRM5"/>
<proteinExistence type="predicted"/>
<keyword evidence="1" id="KW-0472">Membrane</keyword>
<sequence length="141" mass="16311">MAHLCSSKKPAGTTRGRRRKSCFDLKFHLFFIWVVLILTHLPLSYGLHHHHHHHHRRSSLPSSRKAMFFKTAQPQFHADVSTSNQPPVGAAVFDEDKRIIHTAMSLLYSRNGERGTEREFTVLVSLEEFARVEMSKSMYNL</sequence>
<comment type="caution">
    <text evidence="2">The sequence shown here is derived from an EMBL/GenBank/DDBJ whole genome shotgun (WGS) entry which is preliminary data.</text>
</comment>
<keyword evidence="1" id="KW-1133">Transmembrane helix</keyword>
<reference evidence="2 3" key="1">
    <citation type="submission" date="2019-05" db="EMBL/GenBank/DDBJ databases">
        <title>Mikania micrantha, genome provides insights into the molecular mechanism of rapid growth.</title>
        <authorList>
            <person name="Liu B."/>
        </authorList>
    </citation>
    <scope>NUCLEOTIDE SEQUENCE [LARGE SCALE GENOMIC DNA]</scope>
    <source>
        <strain evidence="2">NLD-2019</strain>
        <tissue evidence="2">Leaf</tissue>
    </source>
</reference>
<dbReference type="PANTHER" id="PTHR34545:SF7">
    <property type="entry name" value="CLAVATA3_ESR (CLE)-RELATED PROTEIN 16"/>
    <property type="match status" value="1"/>
</dbReference>
<evidence type="ECO:0000313" key="3">
    <source>
        <dbReference type="Proteomes" id="UP000326396"/>
    </source>
</evidence>
<feature type="transmembrane region" description="Helical" evidence="1">
    <location>
        <begin position="27"/>
        <end position="47"/>
    </location>
</feature>
<organism evidence="2 3">
    <name type="scientific">Mikania micrantha</name>
    <name type="common">bitter vine</name>
    <dbReference type="NCBI Taxonomy" id="192012"/>
    <lineage>
        <taxon>Eukaryota</taxon>
        <taxon>Viridiplantae</taxon>
        <taxon>Streptophyta</taxon>
        <taxon>Embryophyta</taxon>
        <taxon>Tracheophyta</taxon>
        <taxon>Spermatophyta</taxon>
        <taxon>Magnoliopsida</taxon>
        <taxon>eudicotyledons</taxon>
        <taxon>Gunneridae</taxon>
        <taxon>Pentapetalae</taxon>
        <taxon>asterids</taxon>
        <taxon>campanulids</taxon>
        <taxon>Asterales</taxon>
        <taxon>Asteraceae</taxon>
        <taxon>Asteroideae</taxon>
        <taxon>Heliantheae alliance</taxon>
        <taxon>Eupatorieae</taxon>
        <taxon>Mikania</taxon>
    </lineage>
</organism>
<gene>
    <name evidence="2" type="ORF">E3N88_37586</name>
</gene>
<dbReference type="PANTHER" id="PTHR34545">
    <property type="entry name" value="CLAVATA3/ESR (CLE)-RELATED PROTEIN 22"/>
    <property type="match status" value="1"/>
</dbReference>
<name>A0A5N6LRM5_9ASTR</name>